<dbReference type="AlphaFoldDB" id="A0A4R2RRL9"/>
<organism evidence="1 2">
    <name type="scientific">Heliophilum fasciatum</name>
    <dbReference type="NCBI Taxonomy" id="35700"/>
    <lineage>
        <taxon>Bacteria</taxon>
        <taxon>Bacillati</taxon>
        <taxon>Bacillota</taxon>
        <taxon>Clostridia</taxon>
        <taxon>Eubacteriales</taxon>
        <taxon>Heliobacteriaceae</taxon>
        <taxon>Heliophilum</taxon>
    </lineage>
</organism>
<evidence type="ECO:0000313" key="1">
    <source>
        <dbReference type="EMBL" id="TCP62521.1"/>
    </source>
</evidence>
<gene>
    <name evidence="1" type="ORF">EDD73_12119</name>
</gene>
<dbReference type="EMBL" id="SLXT01000021">
    <property type="protein sequence ID" value="TCP62521.1"/>
    <property type="molecule type" value="Genomic_DNA"/>
</dbReference>
<name>A0A4R2RRL9_9FIRM</name>
<keyword evidence="2" id="KW-1185">Reference proteome</keyword>
<comment type="caution">
    <text evidence="1">The sequence shown here is derived from an EMBL/GenBank/DDBJ whole genome shotgun (WGS) entry which is preliminary data.</text>
</comment>
<protein>
    <submittedName>
        <fullName evidence="1">Uncharacterized protein</fullName>
    </submittedName>
</protein>
<reference evidence="1 2" key="1">
    <citation type="submission" date="2019-03" db="EMBL/GenBank/DDBJ databases">
        <title>Genomic Encyclopedia of Type Strains, Phase IV (KMG-IV): sequencing the most valuable type-strain genomes for metagenomic binning, comparative biology and taxonomic classification.</title>
        <authorList>
            <person name="Goeker M."/>
        </authorList>
    </citation>
    <scope>NUCLEOTIDE SEQUENCE [LARGE SCALE GENOMIC DNA]</scope>
    <source>
        <strain evidence="1 2">DSM 11170</strain>
    </source>
</reference>
<accession>A0A4R2RRL9</accession>
<sequence>MLEAVHEKERELQEAEYNRTAWLAANLMNASGNLKRPVTPDLLLGKQTEYKRIDREEQLQTLEKLQKQFNKDRN</sequence>
<proteinExistence type="predicted"/>
<evidence type="ECO:0000313" key="2">
    <source>
        <dbReference type="Proteomes" id="UP000294813"/>
    </source>
</evidence>
<dbReference type="Proteomes" id="UP000294813">
    <property type="component" value="Unassembled WGS sequence"/>
</dbReference>